<protein>
    <submittedName>
        <fullName evidence="2">Uncharacterized protein</fullName>
    </submittedName>
</protein>
<dbReference type="AlphaFoldDB" id="A0A4Q9N1Y1"/>
<feature type="region of interest" description="Disordered" evidence="1">
    <location>
        <begin position="87"/>
        <end position="106"/>
    </location>
</feature>
<name>A0A4Q9N1Y1_9APHY</name>
<accession>A0A4Q9N1Y1</accession>
<organism evidence="2">
    <name type="scientific">Dichomitus squalens</name>
    <dbReference type="NCBI Taxonomy" id="114155"/>
    <lineage>
        <taxon>Eukaryota</taxon>
        <taxon>Fungi</taxon>
        <taxon>Dikarya</taxon>
        <taxon>Basidiomycota</taxon>
        <taxon>Agaricomycotina</taxon>
        <taxon>Agaricomycetes</taxon>
        <taxon>Polyporales</taxon>
        <taxon>Polyporaceae</taxon>
        <taxon>Dichomitus</taxon>
    </lineage>
</organism>
<evidence type="ECO:0000256" key="1">
    <source>
        <dbReference type="SAM" id="MobiDB-lite"/>
    </source>
</evidence>
<gene>
    <name evidence="2" type="ORF">BD311DRAFT_651244</name>
</gene>
<dbReference type="EMBL" id="ML143389">
    <property type="protein sequence ID" value="TBU34155.1"/>
    <property type="molecule type" value="Genomic_DNA"/>
</dbReference>
<evidence type="ECO:0000313" key="2">
    <source>
        <dbReference type="EMBL" id="TBU34155.1"/>
    </source>
</evidence>
<feature type="non-terminal residue" evidence="2">
    <location>
        <position position="1"/>
    </location>
</feature>
<reference evidence="2" key="1">
    <citation type="submission" date="2019-01" db="EMBL/GenBank/DDBJ databases">
        <title>Draft genome sequences of three monokaryotic isolates of the white-rot basidiomycete fungus Dichomitus squalens.</title>
        <authorList>
            <consortium name="DOE Joint Genome Institute"/>
            <person name="Lopez S.C."/>
            <person name="Andreopoulos B."/>
            <person name="Pangilinan J."/>
            <person name="Lipzen A."/>
            <person name="Riley R."/>
            <person name="Ahrendt S."/>
            <person name="Ng V."/>
            <person name="Barry K."/>
            <person name="Daum C."/>
            <person name="Grigoriev I.V."/>
            <person name="Hilden K.S."/>
            <person name="Makela M.R."/>
            <person name="de Vries R.P."/>
        </authorList>
    </citation>
    <scope>NUCLEOTIDE SEQUENCE [LARGE SCALE GENOMIC DNA]</scope>
    <source>
        <strain evidence="2">OM18370.1</strain>
    </source>
</reference>
<dbReference type="Proteomes" id="UP000292957">
    <property type="component" value="Unassembled WGS sequence"/>
</dbReference>
<sequence length="106" mass="11473">LAIVSSMHMAFTLRSLDATLQQGSLSDVTYFTTPLFAICLSRFLLHLQSANLRALAGTDTSKALTASQDSSLVFERVVGSIGATIEPEDYLPEEGDPEDSSYILDE</sequence>
<proteinExistence type="predicted"/>
<dbReference type="OrthoDB" id="2756573at2759"/>